<protein>
    <recommendedName>
        <fullName evidence="12">Purine nucleoside phosphorylase</fullName>
    </recommendedName>
</protein>
<dbReference type="PANTHER" id="PTHR30616:SF2">
    <property type="entry name" value="PURINE NUCLEOSIDE PHOSPHORYLASE LACC1"/>
    <property type="match status" value="1"/>
</dbReference>
<evidence type="ECO:0000256" key="3">
    <source>
        <dbReference type="ARBA" id="ARBA00003215"/>
    </source>
</evidence>
<evidence type="ECO:0000256" key="7">
    <source>
        <dbReference type="ARBA" id="ARBA00022801"/>
    </source>
</evidence>
<dbReference type="NCBIfam" id="TIGR00726">
    <property type="entry name" value="peptidoglycan editing factor PgeF"/>
    <property type="match status" value="1"/>
</dbReference>
<organism evidence="13 14">
    <name type="scientific">Domibacillus antri</name>
    <dbReference type="NCBI Taxonomy" id="1714264"/>
    <lineage>
        <taxon>Bacteria</taxon>
        <taxon>Bacillati</taxon>
        <taxon>Bacillota</taxon>
        <taxon>Bacilli</taxon>
        <taxon>Bacillales</taxon>
        <taxon>Bacillaceae</taxon>
        <taxon>Domibacillus</taxon>
    </lineage>
</organism>
<dbReference type="EMBL" id="MSDU01000014">
    <property type="protein sequence ID" value="OLN22854.1"/>
    <property type="molecule type" value="Genomic_DNA"/>
</dbReference>
<dbReference type="PANTHER" id="PTHR30616">
    <property type="entry name" value="UNCHARACTERIZED PROTEIN YFIH"/>
    <property type="match status" value="1"/>
</dbReference>
<evidence type="ECO:0000313" key="14">
    <source>
        <dbReference type="Proteomes" id="UP000185568"/>
    </source>
</evidence>
<accession>A0A1Q8Q684</accession>
<dbReference type="CDD" id="cd16833">
    <property type="entry name" value="YfiH"/>
    <property type="match status" value="1"/>
</dbReference>
<comment type="catalytic activity">
    <reaction evidence="10">
        <text>adenosine + phosphate = alpha-D-ribose 1-phosphate + adenine</text>
        <dbReference type="Rhea" id="RHEA:27642"/>
        <dbReference type="ChEBI" id="CHEBI:16335"/>
        <dbReference type="ChEBI" id="CHEBI:16708"/>
        <dbReference type="ChEBI" id="CHEBI:43474"/>
        <dbReference type="ChEBI" id="CHEBI:57720"/>
        <dbReference type="EC" id="2.4.2.1"/>
    </reaction>
    <physiologicalReaction direction="left-to-right" evidence="10">
        <dbReference type="Rhea" id="RHEA:27643"/>
    </physiologicalReaction>
</comment>
<evidence type="ECO:0000256" key="10">
    <source>
        <dbReference type="ARBA" id="ARBA00048968"/>
    </source>
</evidence>
<dbReference type="Gene3D" id="3.60.140.10">
    <property type="entry name" value="CNF1/YfiH-like putative cysteine hydrolases"/>
    <property type="match status" value="1"/>
</dbReference>
<evidence type="ECO:0000256" key="9">
    <source>
        <dbReference type="ARBA" id="ARBA00047989"/>
    </source>
</evidence>
<comment type="caution">
    <text evidence="13">The sequence shown here is derived from an EMBL/GenBank/DDBJ whole genome shotgun (WGS) entry which is preliminary data.</text>
</comment>
<evidence type="ECO:0000256" key="12">
    <source>
        <dbReference type="RuleBase" id="RU361274"/>
    </source>
</evidence>
<reference evidence="13 14" key="1">
    <citation type="submission" date="2016-12" db="EMBL/GenBank/DDBJ databases">
        <title>Domibacillus antri genome sequencing.</title>
        <authorList>
            <person name="Verma A."/>
            <person name="Krishnamurthi S."/>
        </authorList>
    </citation>
    <scope>NUCLEOTIDE SEQUENCE [LARGE SCALE GENOMIC DNA]</scope>
    <source>
        <strain evidence="13 14">XD80</strain>
    </source>
</reference>
<dbReference type="AlphaFoldDB" id="A0A1Q8Q684"/>
<sequence length="277" mass="31056">MTEPFKKSTDSLYIIDRWQKEAPGLTAGFTSKEGGTGLFNGLNMAFHVNDDPDAVQKNRRIIGEQAGIPADQWIGCEQTHGIHIEHVSKKDRGRGALDYDSALSSTDGLFTDDTGVLLTLCYADCVPLYFYDSEVKRVGAAHAGWKGSVEGIGPAMIKKWKEAGSQLEDIQIVIGPSICGDCYKVGKMVVDKAAEWFEKNEMKPFFPVSNEPDTFYFSLQTFNRDLFIKAGIPEENIQMTRLCTSCSSDFFSHRRDEGHTGRMMSYIGWKEWDHESH</sequence>
<dbReference type="InterPro" id="IPR038371">
    <property type="entry name" value="Cu_polyphenol_OxRdtase_sf"/>
</dbReference>
<gene>
    <name evidence="13" type="ORF">BTO30_08000</name>
</gene>
<evidence type="ECO:0000313" key="13">
    <source>
        <dbReference type="EMBL" id="OLN22854.1"/>
    </source>
</evidence>
<evidence type="ECO:0000256" key="8">
    <source>
        <dbReference type="ARBA" id="ARBA00022833"/>
    </source>
</evidence>
<name>A0A1Q8Q684_9BACI</name>
<keyword evidence="6" id="KW-0479">Metal-binding</keyword>
<dbReference type="STRING" id="1714264.BTO30_08000"/>
<dbReference type="Proteomes" id="UP000185568">
    <property type="component" value="Unassembled WGS sequence"/>
</dbReference>
<dbReference type="InterPro" id="IPR003730">
    <property type="entry name" value="Cu_polyphenol_OxRdtase"/>
</dbReference>
<comment type="catalytic activity">
    <reaction evidence="1">
        <text>inosine + phosphate = alpha-D-ribose 1-phosphate + hypoxanthine</text>
        <dbReference type="Rhea" id="RHEA:27646"/>
        <dbReference type="ChEBI" id="CHEBI:17368"/>
        <dbReference type="ChEBI" id="CHEBI:17596"/>
        <dbReference type="ChEBI" id="CHEBI:43474"/>
        <dbReference type="ChEBI" id="CHEBI:57720"/>
        <dbReference type="EC" id="2.4.2.1"/>
    </reaction>
    <physiologicalReaction direction="left-to-right" evidence="1">
        <dbReference type="Rhea" id="RHEA:27647"/>
    </physiologicalReaction>
</comment>
<keyword evidence="8" id="KW-0862">Zinc</keyword>
<dbReference type="SUPFAM" id="SSF64438">
    <property type="entry name" value="CNF1/YfiH-like putative cysteine hydrolases"/>
    <property type="match status" value="1"/>
</dbReference>
<evidence type="ECO:0000256" key="2">
    <source>
        <dbReference type="ARBA" id="ARBA00001947"/>
    </source>
</evidence>
<dbReference type="OrthoDB" id="4279at2"/>
<evidence type="ECO:0000256" key="6">
    <source>
        <dbReference type="ARBA" id="ARBA00022723"/>
    </source>
</evidence>
<comment type="function">
    <text evidence="3">Purine nucleoside enzyme that catalyzes the phosphorolysis of adenosine and inosine nucleosides, yielding D-ribose 1-phosphate and the respective free bases, adenine and hypoxanthine. Also catalyzes the phosphorolysis of S-methyl-5'-thioadenosine into adenine and S-methyl-5-thio-alpha-D-ribose 1-phosphate. Also has adenosine deaminase activity.</text>
</comment>
<dbReference type="RefSeq" id="WP_075398195.1">
    <property type="nucleotide sequence ID" value="NZ_MSDU01000014.1"/>
</dbReference>
<dbReference type="Pfam" id="PF02578">
    <property type="entry name" value="Cu-oxidase_4"/>
    <property type="match status" value="1"/>
</dbReference>
<evidence type="ECO:0000256" key="5">
    <source>
        <dbReference type="ARBA" id="ARBA00022679"/>
    </source>
</evidence>
<comment type="catalytic activity">
    <reaction evidence="11">
        <text>S-methyl-5'-thioadenosine + phosphate = 5-(methylsulfanyl)-alpha-D-ribose 1-phosphate + adenine</text>
        <dbReference type="Rhea" id="RHEA:11852"/>
        <dbReference type="ChEBI" id="CHEBI:16708"/>
        <dbReference type="ChEBI" id="CHEBI:17509"/>
        <dbReference type="ChEBI" id="CHEBI:43474"/>
        <dbReference type="ChEBI" id="CHEBI:58533"/>
        <dbReference type="EC" id="2.4.2.28"/>
    </reaction>
    <physiologicalReaction direction="left-to-right" evidence="11">
        <dbReference type="Rhea" id="RHEA:11853"/>
    </physiologicalReaction>
</comment>
<evidence type="ECO:0000256" key="4">
    <source>
        <dbReference type="ARBA" id="ARBA00007353"/>
    </source>
</evidence>
<comment type="cofactor">
    <cofactor evidence="2">
        <name>Zn(2+)</name>
        <dbReference type="ChEBI" id="CHEBI:29105"/>
    </cofactor>
</comment>
<keyword evidence="5" id="KW-0808">Transferase</keyword>
<keyword evidence="14" id="KW-1185">Reference proteome</keyword>
<evidence type="ECO:0000256" key="11">
    <source>
        <dbReference type="ARBA" id="ARBA00049893"/>
    </source>
</evidence>
<comment type="catalytic activity">
    <reaction evidence="9">
        <text>adenosine + H2O + H(+) = inosine + NH4(+)</text>
        <dbReference type="Rhea" id="RHEA:24408"/>
        <dbReference type="ChEBI" id="CHEBI:15377"/>
        <dbReference type="ChEBI" id="CHEBI:15378"/>
        <dbReference type="ChEBI" id="CHEBI:16335"/>
        <dbReference type="ChEBI" id="CHEBI:17596"/>
        <dbReference type="ChEBI" id="CHEBI:28938"/>
        <dbReference type="EC" id="3.5.4.4"/>
    </reaction>
    <physiologicalReaction direction="left-to-right" evidence="9">
        <dbReference type="Rhea" id="RHEA:24409"/>
    </physiologicalReaction>
</comment>
<comment type="similarity">
    <text evidence="4 12">Belongs to the purine nucleoside phosphorylase YfiH/LACC1 family.</text>
</comment>
<keyword evidence="7" id="KW-0378">Hydrolase</keyword>
<dbReference type="GO" id="GO:0016787">
    <property type="term" value="F:hydrolase activity"/>
    <property type="evidence" value="ECO:0007669"/>
    <property type="project" value="UniProtKB-KW"/>
</dbReference>
<evidence type="ECO:0000256" key="1">
    <source>
        <dbReference type="ARBA" id="ARBA00000553"/>
    </source>
</evidence>
<dbReference type="GO" id="GO:0017061">
    <property type="term" value="F:S-methyl-5-thioadenosine phosphorylase activity"/>
    <property type="evidence" value="ECO:0007669"/>
    <property type="project" value="UniProtKB-EC"/>
</dbReference>
<dbReference type="InterPro" id="IPR011324">
    <property type="entry name" value="Cytotoxic_necrot_fac-like_cat"/>
</dbReference>
<dbReference type="GO" id="GO:0005507">
    <property type="term" value="F:copper ion binding"/>
    <property type="evidence" value="ECO:0007669"/>
    <property type="project" value="TreeGrafter"/>
</dbReference>
<proteinExistence type="inferred from homology"/>